<dbReference type="Gene3D" id="3.30.450.40">
    <property type="match status" value="1"/>
</dbReference>
<dbReference type="Proteomes" id="UP000215563">
    <property type="component" value="Unassembled WGS sequence"/>
</dbReference>
<feature type="domain" description="HTH iclR-type" evidence="4">
    <location>
        <begin position="39"/>
        <end position="99"/>
    </location>
</feature>
<dbReference type="PROSITE" id="PS51077">
    <property type="entry name" value="HTH_ICLR"/>
    <property type="match status" value="1"/>
</dbReference>
<dbReference type="Pfam" id="PF09339">
    <property type="entry name" value="HTH_IclR"/>
    <property type="match status" value="1"/>
</dbReference>
<dbReference type="GO" id="GO:0003700">
    <property type="term" value="F:DNA-binding transcription factor activity"/>
    <property type="evidence" value="ECO:0007669"/>
    <property type="project" value="TreeGrafter"/>
</dbReference>
<dbReference type="PANTHER" id="PTHR30136:SF35">
    <property type="entry name" value="HTH-TYPE TRANSCRIPTIONAL REGULATOR RV1719"/>
    <property type="match status" value="1"/>
</dbReference>
<dbReference type="AlphaFoldDB" id="A0A229RSU5"/>
<evidence type="ECO:0000256" key="3">
    <source>
        <dbReference type="ARBA" id="ARBA00023163"/>
    </source>
</evidence>
<keyword evidence="1" id="KW-0805">Transcription regulation</keyword>
<dbReference type="PANTHER" id="PTHR30136">
    <property type="entry name" value="HELIX-TURN-HELIX TRANSCRIPTIONAL REGULATOR, ICLR FAMILY"/>
    <property type="match status" value="1"/>
</dbReference>
<comment type="caution">
    <text evidence="6">The sequence shown here is derived from an EMBL/GenBank/DDBJ whole genome shotgun (WGS) entry which is preliminary data.</text>
</comment>
<reference evidence="6 7" key="1">
    <citation type="submission" date="2017-07" db="EMBL/GenBank/DDBJ databases">
        <title>Amycolatopsis alba DSM 44262 Genome sequencing and assembly.</title>
        <authorList>
            <person name="Kaur N."/>
            <person name="Mayilraj S."/>
        </authorList>
    </citation>
    <scope>NUCLEOTIDE SEQUENCE [LARGE SCALE GENOMIC DNA]</scope>
    <source>
        <strain evidence="6 7">DSM 44262</strain>
    </source>
</reference>
<feature type="domain" description="IclR-ED" evidence="5">
    <location>
        <begin position="103"/>
        <end position="286"/>
    </location>
</feature>
<sequence>MWNYRPKSCTCILLIRMVVAMDPELELKSAKNREKGGISQFVGRMMTVLEAIQVSVEPPGLADIARRTRLPKSTVHRLLVKLVEHDVVRRQADCYMLGPTMWRLLEEGYPGSEFLRQAIKPVLVQLYSRTGYIAGLAVPDDSTVRFIDTVYDEVYLPAIKRIESSSLLQDSAAGKILLAYDRNLATGLVSQLGTGLERELSAIRKREIAIETGASISAVAIPVFDAERKPVAALSLGAYSDRFQSGLARAMLRRARDHVTLLTRCHAAGAYTRHRRPAKSLRRRSR</sequence>
<keyword evidence="3" id="KW-0804">Transcription</keyword>
<dbReference type="SUPFAM" id="SSF46785">
    <property type="entry name" value="Winged helix' DNA-binding domain"/>
    <property type="match status" value="1"/>
</dbReference>
<dbReference type="Pfam" id="PF01614">
    <property type="entry name" value="IclR_C"/>
    <property type="match status" value="1"/>
</dbReference>
<evidence type="ECO:0000256" key="1">
    <source>
        <dbReference type="ARBA" id="ARBA00023015"/>
    </source>
</evidence>
<evidence type="ECO:0000259" key="5">
    <source>
        <dbReference type="PROSITE" id="PS51078"/>
    </source>
</evidence>
<dbReference type="SUPFAM" id="SSF55781">
    <property type="entry name" value="GAF domain-like"/>
    <property type="match status" value="1"/>
</dbReference>
<organism evidence="6 7">
    <name type="scientific">Amycolatopsis alba DSM 44262</name>
    <dbReference type="NCBI Taxonomy" id="1125972"/>
    <lineage>
        <taxon>Bacteria</taxon>
        <taxon>Bacillati</taxon>
        <taxon>Actinomycetota</taxon>
        <taxon>Actinomycetes</taxon>
        <taxon>Pseudonocardiales</taxon>
        <taxon>Pseudonocardiaceae</taxon>
        <taxon>Amycolatopsis</taxon>
    </lineage>
</organism>
<dbReference type="InterPro" id="IPR036390">
    <property type="entry name" value="WH_DNA-bd_sf"/>
</dbReference>
<dbReference type="InterPro" id="IPR014757">
    <property type="entry name" value="Tscrpt_reg_IclR_C"/>
</dbReference>
<keyword evidence="2" id="KW-0238">DNA-binding</keyword>
<dbReference type="InterPro" id="IPR029016">
    <property type="entry name" value="GAF-like_dom_sf"/>
</dbReference>
<evidence type="ECO:0008006" key="8">
    <source>
        <dbReference type="Google" id="ProtNLM"/>
    </source>
</evidence>
<dbReference type="PROSITE" id="PS51078">
    <property type="entry name" value="ICLR_ED"/>
    <property type="match status" value="1"/>
</dbReference>
<dbReference type="InterPro" id="IPR036388">
    <property type="entry name" value="WH-like_DNA-bd_sf"/>
</dbReference>
<dbReference type="EMBL" id="NMQU01000047">
    <property type="protein sequence ID" value="OXM49747.1"/>
    <property type="molecule type" value="Genomic_DNA"/>
</dbReference>
<keyword evidence="7" id="KW-1185">Reference proteome</keyword>
<accession>A0A229RSU5</accession>
<dbReference type="InterPro" id="IPR050707">
    <property type="entry name" value="HTH_MetabolicPath_Reg"/>
</dbReference>
<evidence type="ECO:0000313" key="6">
    <source>
        <dbReference type="EMBL" id="OXM49747.1"/>
    </source>
</evidence>
<evidence type="ECO:0000259" key="4">
    <source>
        <dbReference type="PROSITE" id="PS51077"/>
    </source>
</evidence>
<dbReference type="Gene3D" id="1.10.10.10">
    <property type="entry name" value="Winged helix-like DNA-binding domain superfamily/Winged helix DNA-binding domain"/>
    <property type="match status" value="1"/>
</dbReference>
<proteinExistence type="predicted"/>
<protein>
    <recommendedName>
        <fullName evidence="8">IclR family transcriptional regulator</fullName>
    </recommendedName>
</protein>
<dbReference type="InterPro" id="IPR005471">
    <property type="entry name" value="Tscrpt_reg_IclR_N"/>
</dbReference>
<dbReference type="GO" id="GO:0045892">
    <property type="term" value="P:negative regulation of DNA-templated transcription"/>
    <property type="evidence" value="ECO:0007669"/>
    <property type="project" value="TreeGrafter"/>
</dbReference>
<dbReference type="OrthoDB" id="3613237at2"/>
<evidence type="ECO:0000313" key="7">
    <source>
        <dbReference type="Proteomes" id="UP000215563"/>
    </source>
</evidence>
<dbReference type="GO" id="GO:0003677">
    <property type="term" value="F:DNA binding"/>
    <property type="evidence" value="ECO:0007669"/>
    <property type="project" value="UniProtKB-KW"/>
</dbReference>
<name>A0A229RSU5_AMYAL</name>
<gene>
    <name evidence="6" type="ORF">CFP75_18440</name>
</gene>
<evidence type="ECO:0000256" key="2">
    <source>
        <dbReference type="ARBA" id="ARBA00023125"/>
    </source>
</evidence>
<dbReference type="SMART" id="SM00346">
    <property type="entry name" value="HTH_ICLR"/>
    <property type="match status" value="1"/>
</dbReference>